<comment type="similarity">
    <text evidence="1">Belongs to the thioredoxin family. DsbA subfamily.</text>
</comment>
<gene>
    <name evidence="9" type="ORF">SAMN05421630_1166</name>
</gene>
<dbReference type="Pfam" id="PF13462">
    <property type="entry name" value="Thioredoxin_4"/>
    <property type="match status" value="1"/>
</dbReference>
<evidence type="ECO:0000313" key="10">
    <source>
        <dbReference type="Proteomes" id="UP000199494"/>
    </source>
</evidence>
<dbReference type="KEGG" id="pmad:BAY61_04960"/>
<keyword evidence="7" id="KW-1133">Transmembrane helix</keyword>
<accession>A0A222VKM3</accession>
<keyword evidence="7" id="KW-0812">Transmembrane</keyword>
<proteinExistence type="inferred from homology"/>
<dbReference type="InterPro" id="IPR012336">
    <property type="entry name" value="Thioredoxin-like_fold"/>
</dbReference>
<keyword evidence="7" id="KW-0472">Membrane</keyword>
<feature type="region of interest" description="Disordered" evidence="6">
    <location>
        <begin position="1"/>
        <end position="26"/>
    </location>
</feature>
<dbReference type="GO" id="GO:0016853">
    <property type="term" value="F:isomerase activity"/>
    <property type="evidence" value="ECO:0007669"/>
    <property type="project" value="UniProtKB-KW"/>
</dbReference>
<dbReference type="PANTHER" id="PTHR13887:SF14">
    <property type="entry name" value="DISULFIDE BOND FORMATION PROTEIN D"/>
    <property type="match status" value="1"/>
</dbReference>
<dbReference type="SUPFAM" id="SSF52833">
    <property type="entry name" value="Thioredoxin-like"/>
    <property type="match status" value="1"/>
</dbReference>
<dbReference type="OrthoDB" id="117402at2"/>
<dbReference type="Proteomes" id="UP000199494">
    <property type="component" value="Unassembled WGS sequence"/>
</dbReference>
<dbReference type="PANTHER" id="PTHR13887">
    <property type="entry name" value="GLUTATHIONE S-TRANSFERASE KAPPA"/>
    <property type="match status" value="1"/>
</dbReference>
<name>A0A222VKM3_9PSEU</name>
<feature type="domain" description="Thioredoxin-like fold" evidence="8">
    <location>
        <begin position="90"/>
        <end position="229"/>
    </location>
</feature>
<dbReference type="EMBL" id="FMZE01000016">
    <property type="protein sequence ID" value="SDD99652.1"/>
    <property type="molecule type" value="Genomic_DNA"/>
</dbReference>
<dbReference type="GO" id="GO:0016491">
    <property type="term" value="F:oxidoreductase activity"/>
    <property type="evidence" value="ECO:0007669"/>
    <property type="project" value="UniProtKB-KW"/>
</dbReference>
<evidence type="ECO:0000256" key="3">
    <source>
        <dbReference type="ARBA" id="ARBA00023002"/>
    </source>
</evidence>
<keyword evidence="4" id="KW-1015">Disulfide bond</keyword>
<evidence type="ECO:0000256" key="4">
    <source>
        <dbReference type="ARBA" id="ARBA00023157"/>
    </source>
</evidence>
<protein>
    <submittedName>
        <fullName evidence="9">Protein-disulfide isomerase</fullName>
    </submittedName>
</protein>
<keyword evidence="2" id="KW-0732">Signal</keyword>
<dbReference type="RefSeq" id="WP_091810746.1">
    <property type="nucleotide sequence ID" value="NZ_CP016353.1"/>
</dbReference>
<dbReference type="STRING" id="530584.SAMN05421630_1166"/>
<evidence type="ECO:0000256" key="5">
    <source>
        <dbReference type="ARBA" id="ARBA00023284"/>
    </source>
</evidence>
<evidence type="ECO:0000259" key="8">
    <source>
        <dbReference type="Pfam" id="PF13462"/>
    </source>
</evidence>
<sequence length="269" mass="28685">MGGAERTARKRRQEQQRSTGSQVVAKARGKKDTKKIIAAVVAVVVLAGVVVGGIVWTNASKNATEGQTIQAADGAAATHDYPERRDGLVVVTGNPEASTTIDVYADFLCPVCGQFEQAYGEQIKQKVGEGVLQVRTHMVPMLVEASDPPGYSLDAANAALLAADEGKFTAFHDSLFANQPEEGKRGYDKEQLIQLGRDVGITSKAFADGVRNGTFDGQLIEEMKRIAADPSLEQTFPDGQRGFGTPTVVSDGSIVSFSDAQWLDKLLAN</sequence>
<evidence type="ECO:0000256" key="6">
    <source>
        <dbReference type="SAM" id="MobiDB-lite"/>
    </source>
</evidence>
<reference evidence="9 10" key="1">
    <citation type="submission" date="2016-10" db="EMBL/GenBank/DDBJ databases">
        <authorList>
            <person name="de Groot N.N."/>
        </authorList>
    </citation>
    <scope>NUCLEOTIDE SEQUENCE [LARGE SCALE GENOMIC DNA]</scope>
    <source>
        <strain evidence="9 10">CGMCC 4.5506</strain>
    </source>
</reference>
<feature type="transmembrane region" description="Helical" evidence="7">
    <location>
        <begin position="36"/>
        <end position="56"/>
    </location>
</feature>
<keyword evidence="3" id="KW-0560">Oxidoreductase</keyword>
<evidence type="ECO:0000256" key="7">
    <source>
        <dbReference type="SAM" id="Phobius"/>
    </source>
</evidence>
<evidence type="ECO:0000313" key="9">
    <source>
        <dbReference type="EMBL" id="SDD99652.1"/>
    </source>
</evidence>
<keyword evidence="9" id="KW-0413">Isomerase</keyword>
<evidence type="ECO:0000256" key="2">
    <source>
        <dbReference type="ARBA" id="ARBA00022729"/>
    </source>
</evidence>
<organism evidence="9 10">
    <name type="scientific">Prauserella marina</name>
    <dbReference type="NCBI Taxonomy" id="530584"/>
    <lineage>
        <taxon>Bacteria</taxon>
        <taxon>Bacillati</taxon>
        <taxon>Actinomycetota</taxon>
        <taxon>Actinomycetes</taxon>
        <taxon>Pseudonocardiales</taxon>
        <taxon>Pseudonocardiaceae</taxon>
        <taxon>Prauserella</taxon>
    </lineage>
</organism>
<dbReference type="InterPro" id="IPR036249">
    <property type="entry name" value="Thioredoxin-like_sf"/>
</dbReference>
<keyword evidence="5" id="KW-0676">Redox-active center</keyword>
<dbReference type="AlphaFoldDB" id="A0A222VKM3"/>
<dbReference type="CDD" id="cd02972">
    <property type="entry name" value="DsbA_family"/>
    <property type="match status" value="1"/>
</dbReference>
<keyword evidence="10" id="KW-1185">Reference proteome</keyword>
<dbReference type="Gene3D" id="3.40.30.10">
    <property type="entry name" value="Glutaredoxin"/>
    <property type="match status" value="1"/>
</dbReference>
<evidence type="ECO:0000256" key="1">
    <source>
        <dbReference type="ARBA" id="ARBA00005791"/>
    </source>
</evidence>